<sequence>IYFLANPHITPMEKMGNWNAINSRLKVLKDTSIGLRSMIGKPVVKKYDINSMYPHINSDRSS</sequence>
<reference evidence="1" key="1">
    <citation type="journal article" date="2015" name="Nature">
        <title>Complex archaea that bridge the gap between prokaryotes and eukaryotes.</title>
        <authorList>
            <person name="Spang A."/>
            <person name="Saw J.H."/>
            <person name="Jorgensen S.L."/>
            <person name="Zaremba-Niedzwiedzka K."/>
            <person name="Martijn J."/>
            <person name="Lind A.E."/>
            <person name="van Eijk R."/>
            <person name="Schleper C."/>
            <person name="Guy L."/>
            <person name="Ettema T.J."/>
        </authorList>
    </citation>
    <scope>NUCLEOTIDE SEQUENCE</scope>
</reference>
<dbReference type="AlphaFoldDB" id="A0A0F8X9T9"/>
<comment type="caution">
    <text evidence="1">The sequence shown here is derived from an EMBL/GenBank/DDBJ whole genome shotgun (WGS) entry which is preliminary data.</text>
</comment>
<feature type="non-terminal residue" evidence="1">
    <location>
        <position position="1"/>
    </location>
</feature>
<protein>
    <submittedName>
        <fullName evidence="1">Uncharacterized protein</fullName>
    </submittedName>
</protein>
<name>A0A0F8X9T9_9ZZZZ</name>
<dbReference type="EMBL" id="LAZR01060347">
    <property type="protein sequence ID" value="KKK65872.1"/>
    <property type="molecule type" value="Genomic_DNA"/>
</dbReference>
<evidence type="ECO:0000313" key="1">
    <source>
        <dbReference type="EMBL" id="KKK65872.1"/>
    </source>
</evidence>
<accession>A0A0F8X9T9</accession>
<proteinExistence type="predicted"/>
<organism evidence="1">
    <name type="scientific">marine sediment metagenome</name>
    <dbReference type="NCBI Taxonomy" id="412755"/>
    <lineage>
        <taxon>unclassified sequences</taxon>
        <taxon>metagenomes</taxon>
        <taxon>ecological metagenomes</taxon>
    </lineage>
</organism>
<gene>
    <name evidence="1" type="ORF">LCGC14_2969760</name>
</gene>